<evidence type="ECO:0000313" key="4">
    <source>
        <dbReference type="Proteomes" id="UP001292094"/>
    </source>
</evidence>
<dbReference type="SUPFAM" id="SSF52058">
    <property type="entry name" value="L domain-like"/>
    <property type="match status" value="1"/>
</dbReference>
<dbReference type="InterPro" id="IPR032675">
    <property type="entry name" value="LRR_dom_sf"/>
</dbReference>
<organism evidence="3 4">
    <name type="scientific">Petrolisthes manimaculis</name>
    <dbReference type="NCBI Taxonomy" id="1843537"/>
    <lineage>
        <taxon>Eukaryota</taxon>
        <taxon>Metazoa</taxon>
        <taxon>Ecdysozoa</taxon>
        <taxon>Arthropoda</taxon>
        <taxon>Crustacea</taxon>
        <taxon>Multicrustacea</taxon>
        <taxon>Malacostraca</taxon>
        <taxon>Eumalacostraca</taxon>
        <taxon>Eucarida</taxon>
        <taxon>Decapoda</taxon>
        <taxon>Pleocyemata</taxon>
        <taxon>Anomura</taxon>
        <taxon>Galatheoidea</taxon>
        <taxon>Porcellanidae</taxon>
        <taxon>Petrolisthes</taxon>
    </lineage>
</organism>
<dbReference type="InterPro" id="IPR003591">
    <property type="entry name" value="Leu-rich_rpt_typical-subtyp"/>
</dbReference>
<dbReference type="PANTHER" id="PTHR24366">
    <property type="entry name" value="IG(IMMUNOGLOBULIN) AND LRR(LEUCINE RICH REPEAT) DOMAINS"/>
    <property type="match status" value="1"/>
</dbReference>
<evidence type="ECO:0008006" key="5">
    <source>
        <dbReference type="Google" id="ProtNLM"/>
    </source>
</evidence>
<dbReference type="SMART" id="SM00369">
    <property type="entry name" value="LRR_TYP"/>
    <property type="match status" value="4"/>
</dbReference>
<protein>
    <recommendedName>
        <fullName evidence="5">Oplophorus-luciferin 2-monooxygenase non-catalytic subunit</fullName>
    </recommendedName>
</protein>
<dbReference type="Proteomes" id="UP001292094">
    <property type="component" value="Unassembled WGS sequence"/>
</dbReference>
<proteinExistence type="predicted"/>
<keyword evidence="4" id="KW-1185">Reference proteome</keyword>
<keyword evidence="1" id="KW-0433">Leucine-rich repeat</keyword>
<dbReference type="Gene3D" id="3.80.10.10">
    <property type="entry name" value="Ribonuclease Inhibitor"/>
    <property type="match status" value="1"/>
</dbReference>
<evidence type="ECO:0000313" key="3">
    <source>
        <dbReference type="EMBL" id="KAK4318249.1"/>
    </source>
</evidence>
<dbReference type="PROSITE" id="PS51450">
    <property type="entry name" value="LRR"/>
    <property type="match status" value="1"/>
</dbReference>
<sequence>MATENKDQDHRELPCPSAVDIYPCVCIIIGGSTMDMDCSAVTSNSDLARIFSSVFPFPDFESLIINNNHYLITLREGDLGQVTFKRVIITSSSLEIVESNTFLSSHGTLTDMEIVTTNLLSFPFSEIPLFTQLTTLNLQNNELTGFPVLASMSLQYLYLDINPLGWIAPTSLGNLPSLVGVYLSFAEITQIFPGTFTGHPMLTEVSLSYNGLQDLEAGIINLQTLYNSVHLDGNAISYIAEGALVGIRGSLYVNDNQLTELAEGVFRPLIQEGMDFYARNNPLTCGCDIAWLVVNPTYKSHLKDDATCSDGERVTDLNPSLYLELCYS</sequence>
<dbReference type="AlphaFoldDB" id="A0AAE1Q0Y7"/>
<gene>
    <name evidence="3" type="ORF">Pmani_010743</name>
</gene>
<accession>A0AAE1Q0Y7</accession>
<dbReference type="Pfam" id="PF00560">
    <property type="entry name" value="LRR_1"/>
    <property type="match status" value="1"/>
</dbReference>
<keyword evidence="2" id="KW-0677">Repeat</keyword>
<evidence type="ECO:0000256" key="2">
    <source>
        <dbReference type="ARBA" id="ARBA00022737"/>
    </source>
</evidence>
<evidence type="ECO:0000256" key="1">
    <source>
        <dbReference type="ARBA" id="ARBA00022614"/>
    </source>
</evidence>
<dbReference type="Pfam" id="PF13855">
    <property type="entry name" value="LRR_8"/>
    <property type="match status" value="1"/>
</dbReference>
<dbReference type="PANTHER" id="PTHR24366:SF96">
    <property type="entry name" value="LEUCINE RICH REPEAT CONTAINING 53"/>
    <property type="match status" value="1"/>
</dbReference>
<reference evidence="3" key="1">
    <citation type="submission" date="2023-11" db="EMBL/GenBank/DDBJ databases">
        <title>Genome assemblies of two species of porcelain crab, Petrolisthes cinctipes and Petrolisthes manimaculis (Anomura: Porcellanidae).</title>
        <authorList>
            <person name="Angst P."/>
        </authorList>
    </citation>
    <scope>NUCLEOTIDE SEQUENCE</scope>
    <source>
        <strain evidence="3">PB745_02</strain>
        <tissue evidence="3">Gill</tissue>
    </source>
</reference>
<name>A0AAE1Q0Y7_9EUCA</name>
<dbReference type="EMBL" id="JAWZYT010000851">
    <property type="protein sequence ID" value="KAK4318249.1"/>
    <property type="molecule type" value="Genomic_DNA"/>
</dbReference>
<dbReference type="InterPro" id="IPR001611">
    <property type="entry name" value="Leu-rich_rpt"/>
</dbReference>
<comment type="caution">
    <text evidence="3">The sequence shown here is derived from an EMBL/GenBank/DDBJ whole genome shotgun (WGS) entry which is preliminary data.</text>
</comment>